<dbReference type="AlphaFoldDB" id="A0A2C9VUN2"/>
<gene>
    <name evidence="2" type="ORF">MANES_05G093000</name>
</gene>
<sequence length="46" mass="5425">MVEEDCACKFFPALKIRYMKYHNDPCLVLILVIIALILKNHQLYSL</sequence>
<dbReference type="EMBL" id="CM004391">
    <property type="protein sequence ID" value="OAY49901.1"/>
    <property type="molecule type" value="Genomic_DNA"/>
</dbReference>
<keyword evidence="1" id="KW-1133">Transmembrane helix</keyword>
<reference evidence="2" key="1">
    <citation type="submission" date="2016-02" db="EMBL/GenBank/DDBJ databases">
        <title>WGS assembly of Manihot esculenta.</title>
        <authorList>
            <person name="Bredeson J.V."/>
            <person name="Prochnik S.E."/>
            <person name="Lyons J.B."/>
            <person name="Schmutz J."/>
            <person name="Grimwood J."/>
            <person name="Vrebalov J."/>
            <person name="Bart R.S."/>
            <person name="Amuge T."/>
            <person name="Ferguson M.E."/>
            <person name="Green R."/>
            <person name="Putnam N."/>
            <person name="Stites J."/>
            <person name="Rounsley S."/>
            <person name="Rokhsar D.S."/>
        </authorList>
    </citation>
    <scope>NUCLEOTIDE SEQUENCE [LARGE SCALE GENOMIC DNA]</scope>
    <source>
        <tissue evidence="2">Leaf</tissue>
    </source>
</reference>
<keyword evidence="1" id="KW-0812">Transmembrane</keyword>
<feature type="transmembrane region" description="Helical" evidence="1">
    <location>
        <begin position="21"/>
        <end position="38"/>
    </location>
</feature>
<accession>A0A2C9VUN2</accession>
<keyword evidence="1" id="KW-0472">Membrane</keyword>
<evidence type="ECO:0000313" key="2">
    <source>
        <dbReference type="EMBL" id="OAY49901.1"/>
    </source>
</evidence>
<evidence type="ECO:0000256" key="1">
    <source>
        <dbReference type="SAM" id="Phobius"/>
    </source>
</evidence>
<name>A0A2C9VUN2_MANES</name>
<protein>
    <submittedName>
        <fullName evidence="2">Uncharacterized protein</fullName>
    </submittedName>
</protein>
<proteinExistence type="predicted"/>
<organism evidence="2">
    <name type="scientific">Manihot esculenta</name>
    <name type="common">Cassava</name>
    <name type="synonym">Jatropha manihot</name>
    <dbReference type="NCBI Taxonomy" id="3983"/>
    <lineage>
        <taxon>Eukaryota</taxon>
        <taxon>Viridiplantae</taxon>
        <taxon>Streptophyta</taxon>
        <taxon>Embryophyta</taxon>
        <taxon>Tracheophyta</taxon>
        <taxon>Spermatophyta</taxon>
        <taxon>Magnoliopsida</taxon>
        <taxon>eudicotyledons</taxon>
        <taxon>Gunneridae</taxon>
        <taxon>Pentapetalae</taxon>
        <taxon>rosids</taxon>
        <taxon>fabids</taxon>
        <taxon>Malpighiales</taxon>
        <taxon>Euphorbiaceae</taxon>
        <taxon>Crotonoideae</taxon>
        <taxon>Manihoteae</taxon>
        <taxon>Manihot</taxon>
    </lineage>
</organism>